<reference evidence="4" key="1">
    <citation type="submission" date="2020-01" db="EMBL/GenBank/DDBJ databases">
        <authorList>
            <person name="Mishra B."/>
        </authorList>
    </citation>
    <scope>NUCLEOTIDE SEQUENCE [LARGE SCALE GENOMIC DNA]</scope>
</reference>
<name>A0A6D2IL42_9BRAS</name>
<dbReference type="SUPFAM" id="SSF109905">
    <property type="entry name" value="Surp module (SWAP domain)"/>
    <property type="match status" value="2"/>
</dbReference>
<dbReference type="InterPro" id="IPR045146">
    <property type="entry name" value="SF3A1"/>
</dbReference>
<dbReference type="GO" id="GO:0071004">
    <property type="term" value="C:U2-type prespliceosome"/>
    <property type="evidence" value="ECO:0007669"/>
    <property type="project" value="TreeGrafter"/>
</dbReference>
<dbReference type="Gene3D" id="1.10.10.790">
    <property type="entry name" value="Surp module"/>
    <property type="match status" value="2"/>
</dbReference>
<keyword evidence="1" id="KW-0507">mRNA processing</keyword>
<accession>A0A6D2IL42</accession>
<gene>
    <name evidence="4" type="ORF">MERR_LOCUS16994</name>
</gene>
<proteinExistence type="predicted"/>
<organism evidence="4 5">
    <name type="scientific">Microthlaspi erraticum</name>
    <dbReference type="NCBI Taxonomy" id="1685480"/>
    <lineage>
        <taxon>Eukaryota</taxon>
        <taxon>Viridiplantae</taxon>
        <taxon>Streptophyta</taxon>
        <taxon>Embryophyta</taxon>
        <taxon>Tracheophyta</taxon>
        <taxon>Spermatophyta</taxon>
        <taxon>Magnoliopsida</taxon>
        <taxon>eudicotyledons</taxon>
        <taxon>Gunneridae</taxon>
        <taxon>Pentapetalae</taxon>
        <taxon>rosids</taxon>
        <taxon>malvids</taxon>
        <taxon>Brassicales</taxon>
        <taxon>Brassicaceae</taxon>
        <taxon>Coluteocarpeae</taxon>
        <taxon>Microthlaspi</taxon>
    </lineage>
</organism>
<comment type="caution">
    <text evidence="4">The sequence shown here is derived from an EMBL/GenBank/DDBJ whole genome shotgun (WGS) entry which is preliminary data.</text>
</comment>
<feature type="domain" description="SURP motif" evidence="3">
    <location>
        <begin position="188"/>
        <end position="230"/>
    </location>
</feature>
<feature type="region of interest" description="Disordered" evidence="2">
    <location>
        <begin position="293"/>
        <end position="334"/>
    </location>
</feature>
<dbReference type="AlphaFoldDB" id="A0A6D2IL42"/>
<keyword evidence="5" id="KW-1185">Reference proteome</keyword>
<dbReference type="PROSITE" id="PS50128">
    <property type="entry name" value="SURP"/>
    <property type="match status" value="2"/>
</dbReference>
<dbReference type="InterPro" id="IPR000061">
    <property type="entry name" value="Surp"/>
</dbReference>
<dbReference type="GO" id="GO:0003723">
    <property type="term" value="F:RNA binding"/>
    <property type="evidence" value="ECO:0007669"/>
    <property type="project" value="InterPro"/>
</dbReference>
<dbReference type="PANTHER" id="PTHR15316">
    <property type="entry name" value="SPLICEOSOME ASSOCIATED PROTEIN 114/SWAP SPLICING FACTOR-RELATED"/>
    <property type="match status" value="1"/>
</dbReference>
<sequence>MLEETDKKIMASNVVDGNFSGANIYCVAIPDIRIKLEAPLMRTLTFPDDLTRKELGVIQLTAQFVARYGNYFLLALVKKTVKDPQFGFMRSPDHKWFRFFNELLSEYGEVTFPCNGLKGLSGEKASAFFETLLKGLFTFLAWQEEKDVIFKMTMVEYVWMELNKGPLRVPHKLALAYPKDMSREELGVVDLTAQFVARYGDSFLSDLMKRTVKDRKFDFMNCCNRWFGFFSELHDEYCRKIVLWEDLKRMSGDKASVFIETLVQALFTCLEWQKEKDVIFKMTMSDWFSIEWESPEEPEPKRQKFDESALVAGSSSVEDKTGAPNSSKPREVKF</sequence>
<protein>
    <recommendedName>
        <fullName evidence="3">SURP motif domain-containing protein</fullName>
    </recommendedName>
</protein>
<evidence type="ECO:0000313" key="4">
    <source>
        <dbReference type="EMBL" id="CAA7029759.1"/>
    </source>
</evidence>
<dbReference type="GO" id="GO:0071013">
    <property type="term" value="C:catalytic step 2 spliceosome"/>
    <property type="evidence" value="ECO:0007669"/>
    <property type="project" value="TreeGrafter"/>
</dbReference>
<feature type="compositionally biased region" description="Basic and acidic residues" evidence="2">
    <location>
        <begin position="298"/>
        <end position="307"/>
    </location>
</feature>
<evidence type="ECO:0000256" key="1">
    <source>
        <dbReference type="ARBA" id="ARBA00022664"/>
    </source>
</evidence>
<evidence type="ECO:0000256" key="2">
    <source>
        <dbReference type="SAM" id="MobiDB-lite"/>
    </source>
</evidence>
<dbReference type="SMART" id="SM00648">
    <property type="entry name" value="SWAP"/>
    <property type="match status" value="2"/>
</dbReference>
<feature type="domain" description="SURP motif" evidence="3">
    <location>
        <begin position="57"/>
        <end position="100"/>
    </location>
</feature>
<dbReference type="EMBL" id="CACVBM020001085">
    <property type="protein sequence ID" value="CAA7029759.1"/>
    <property type="molecule type" value="Genomic_DNA"/>
</dbReference>
<dbReference type="PANTHER" id="PTHR15316:SF1">
    <property type="entry name" value="SPLICING FACTOR 3A SUBUNIT 1"/>
    <property type="match status" value="1"/>
</dbReference>
<dbReference type="InterPro" id="IPR035967">
    <property type="entry name" value="SWAP/Surp_sf"/>
</dbReference>
<dbReference type="OrthoDB" id="1109984at2759"/>
<dbReference type="GO" id="GO:0045292">
    <property type="term" value="P:mRNA cis splicing, via spliceosome"/>
    <property type="evidence" value="ECO:0007669"/>
    <property type="project" value="InterPro"/>
</dbReference>
<evidence type="ECO:0000259" key="3">
    <source>
        <dbReference type="PROSITE" id="PS50128"/>
    </source>
</evidence>
<dbReference type="Pfam" id="PF01805">
    <property type="entry name" value="Surp"/>
    <property type="match status" value="2"/>
</dbReference>
<dbReference type="GO" id="GO:0000381">
    <property type="term" value="P:regulation of alternative mRNA splicing, via spliceosome"/>
    <property type="evidence" value="ECO:0007669"/>
    <property type="project" value="TreeGrafter"/>
</dbReference>
<dbReference type="GO" id="GO:0005686">
    <property type="term" value="C:U2 snRNP"/>
    <property type="evidence" value="ECO:0007669"/>
    <property type="project" value="TreeGrafter"/>
</dbReference>
<dbReference type="Proteomes" id="UP000467841">
    <property type="component" value="Unassembled WGS sequence"/>
</dbReference>
<evidence type="ECO:0000313" key="5">
    <source>
        <dbReference type="Proteomes" id="UP000467841"/>
    </source>
</evidence>